<comment type="catalytic activity">
    <reaction evidence="21">
        <text>decanoyl-CoA + H2O = decanoate + CoA + H(+)</text>
        <dbReference type="Rhea" id="RHEA:40059"/>
        <dbReference type="ChEBI" id="CHEBI:15377"/>
        <dbReference type="ChEBI" id="CHEBI:15378"/>
        <dbReference type="ChEBI" id="CHEBI:27689"/>
        <dbReference type="ChEBI" id="CHEBI:57287"/>
        <dbReference type="ChEBI" id="CHEBI:61430"/>
    </reaction>
    <physiologicalReaction direction="left-to-right" evidence="21">
        <dbReference type="Rhea" id="RHEA:40060"/>
    </physiologicalReaction>
</comment>
<dbReference type="GO" id="GO:0016790">
    <property type="term" value="F:thiolester hydrolase activity"/>
    <property type="evidence" value="ECO:0007669"/>
    <property type="project" value="UniProtKB-ARBA"/>
</dbReference>
<evidence type="ECO:0000256" key="9">
    <source>
        <dbReference type="ARBA" id="ARBA00022946"/>
    </source>
</evidence>
<evidence type="ECO:0000256" key="7">
    <source>
        <dbReference type="ARBA" id="ARBA00022801"/>
    </source>
</evidence>
<comment type="caution">
    <text evidence="25">The sequence shown here is derived from an EMBL/GenBank/DDBJ whole genome shotgun (WGS) entry which is preliminary data.</text>
</comment>
<evidence type="ECO:0000256" key="12">
    <source>
        <dbReference type="ARBA" id="ARBA00023273"/>
    </source>
</evidence>
<evidence type="ECO:0000313" key="26">
    <source>
        <dbReference type="Proteomes" id="UP000229278"/>
    </source>
</evidence>
<evidence type="ECO:0000256" key="6">
    <source>
        <dbReference type="ARBA" id="ARBA00022703"/>
    </source>
</evidence>
<dbReference type="InterPro" id="IPR006683">
    <property type="entry name" value="Thioestr_dom"/>
</dbReference>
<evidence type="ECO:0000256" key="13">
    <source>
        <dbReference type="ARBA" id="ARBA00035852"/>
    </source>
</evidence>
<evidence type="ECO:0000256" key="5">
    <source>
        <dbReference type="ARBA" id="ARBA00022490"/>
    </source>
</evidence>
<comment type="catalytic activity">
    <reaction evidence="22">
        <text>dodecanoyl-CoA + H2O = dodecanoate + CoA + H(+)</text>
        <dbReference type="Rhea" id="RHEA:30135"/>
        <dbReference type="ChEBI" id="CHEBI:15377"/>
        <dbReference type="ChEBI" id="CHEBI:15378"/>
        <dbReference type="ChEBI" id="CHEBI:18262"/>
        <dbReference type="ChEBI" id="CHEBI:57287"/>
        <dbReference type="ChEBI" id="CHEBI:57375"/>
    </reaction>
    <physiologicalReaction direction="left-to-right" evidence="22">
        <dbReference type="Rhea" id="RHEA:30136"/>
    </physiologicalReaction>
</comment>
<evidence type="ECO:0000256" key="1">
    <source>
        <dbReference type="ARBA" id="ARBA00004170"/>
    </source>
</evidence>
<comment type="catalytic activity">
    <reaction evidence="14">
        <text>(9Z)-octadecenoyl-CoA + H2O = (9Z)-octadecenoate + CoA + H(+)</text>
        <dbReference type="Rhea" id="RHEA:40139"/>
        <dbReference type="ChEBI" id="CHEBI:15377"/>
        <dbReference type="ChEBI" id="CHEBI:15378"/>
        <dbReference type="ChEBI" id="CHEBI:30823"/>
        <dbReference type="ChEBI" id="CHEBI:57287"/>
        <dbReference type="ChEBI" id="CHEBI:57387"/>
    </reaction>
    <physiologicalReaction direction="left-to-right" evidence="14">
        <dbReference type="Rhea" id="RHEA:40140"/>
    </physiologicalReaction>
</comment>
<evidence type="ECO:0000256" key="18">
    <source>
        <dbReference type="ARBA" id="ARBA00043210"/>
    </source>
</evidence>
<dbReference type="GO" id="GO:0006631">
    <property type="term" value="P:fatty acid metabolic process"/>
    <property type="evidence" value="ECO:0007669"/>
    <property type="project" value="UniProtKB-KW"/>
</dbReference>
<evidence type="ECO:0000256" key="8">
    <source>
        <dbReference type="ARBA" id="ARBA00022832"/>
    </source>
</evidence>
<evidence type="ECO:0000256" key="3">
    <source>
        <dbReference type="ARBA" id="ARBA00004632"/>
    </source>
</evidence>
<evidence type="ECO:0000256" key="2">
    <source>
        <dbReference type="ARBA" id="ARBA00004496"/>
    </source>
</evidence>
<gene>
    <name evidence="25" type="ORF">CSA09_00430</name>
</gene>
<comment type="subcellular location">
    <subcellularLocation>
        <location evidence="3">Cell projection</location>
        <location evidence="3">Ruffle membrane</location>
    </subcellularLocation>
    <subcellularLocation>
        <location evidence="2">Cytoplasm</location>
    </subcellularLocation>
    <subcellularLocation>
        <location evidence="1">Membrane</location>
        <topology evidence="1">Peripheral membrane protein</topology>
    </subcellularLocation>
</comment>
<dbReference type="GO" id="GO:0005737">
    <property type="term" value="C:cytoplasm"/>
    <property type="evidence" value="ECO:0007669"/>
    <property type="project" value="UniProtKB-SubCell"/>
</dbReference>
<evidence type="ECO:0000259" key="24">
    <source>
        <dbReference type="Pfam" id="PF03061"/>
    </source>
</evidence>
<dbReference type="AlphaFoldDB" id="A0A2G6PFV8"/>
<dbReference type="PANTHER" id="PTHR12418">
    <property type="entry name" value="ACYL-COENZYME A THIOESTERASE THEM4"/>
    <property type="match status" value="1"/>
</dbReference>
<dbReference type="EC" id="3.1.2.2" evidence="16"/>
<reference evidence="25 26" key="1">
    <citation type="submission" date="2017-10" db="EMBL/GenBank/DDBJ databases">
        <title>Novel microbial diversity and functional potential in the marine mammal oral microbiome.</title>
        <authorList>
            <person name="Dudek N.K."/>
            <person name="Sun C.L."/>
            <person name="Burstein D."/>
            <person name="Kantor R.S."/>
            <person name="Aliaga Goltsman D.S."/>
            <person name="Bik E.M."/>
            <person name="Thomas B.C."/>
            <person name="Banfield J.F."/>
            <person name="Relman D.A."/>
        </authorList>
    </citation>
    <scope>NUCLEOTIDE SEQUENCE [LARGE SCALE GENOMIC DNA]</scope>
    <source>
        <strain evidence="25">DOLJORAL78_50_517</strain>
    </source>
</reference>
<keyword evidence="4" id="KW-1003">Cell membrane</keyword>
<sequence>MSEKPFQDYYPDELSHCYGCGRLNENGLQLKSYWDGEETIATFDPKAHHTAIPGYVYGGLIASIIDCHGTGTAAAAAYAKEGRAMDTEPPLRFVTASLHVDYLRPTPLGAPLEVRGTVQGIKGRKVVVNTTVSANGKICARGQVVAVQMPEHMAAKNKPA</sequence>
<keyword evidence="6" id="KW-0053">Apoptosis</keyword>
<keyword evidence="11" id="KW-0472">Membrane</keyword>
<comment type="catalytic activity">
    <reaction evidence="13">
        <text>(5Z,8Z,11Z,14Z)-eicosatetraenoyl-CoA + H2O = (5Z,8Z,11Z,14Z)-eicosatetraenoate + CoA + H(+)</text>
        <dbReference type="Rhea" id="RHEA:40151"/>
        <dbReference type="ChEBI" id="CHEBI:15377"/>
        <dbReference type="ChEBI" id="CHEBI:15378"/>
        <dbReference type="ChEBI" id="CHEBI:32395"/>
        <dbReference type="ChEBI" id="CHEBI:57287"/>
        <dbReference type="ChEBI" id="CHEBI:57368"/>
    </reaction>
    <physiologicalReaction direction="left-to-right" evidence="13">
        <dbReference type="Rhea" id="RHEA:40152"/>
    </physiologicalReaction>
</comment>
<dbReference type="Pfam" id="PF03061">
    <property type="entry name" value="4HBT"/>
    <property type="match status" value="1"/>
</dbReference>
<comment type="catalytic activity">
    <reaction evidence="23">
        <text>tetradecanoyl-CoA + H2O = tetradecanoate + CoA + H(+)</text>
        <dbReference type="Rhea" id="RHEA:40119"/>
        <dbReference type="ChEBI" id="CHEBI:15377"/>
        <dbReference type="ChEBI" id="CHEBI:15378"/>
        <dbReference type="ChEBI" id="CHEBI:30807"/>
        <dbReference type="ChEBI" id="CHEBI:57287"/>
        <dbReference type="ChEBI" id="CHEBI:57385"/>
    </reaction>
    <physiologicalReaction direction="left-to-right" evidence="23">
        <dbReference type="Rhea" id="RHEA:40120"/>
    </physiologicalReaction>
</comment>
<accession>A0A2G6PFV8</accession>
<evidence type="ECO:0000256" key="10">
    <source>
        <dbReference type="ARBA" id="ARBA00023098"/>
    </source>
</evidence>
<keyword evidence="12" id="KW-0966">Cell projection</keyword>
<evidence type="ECO:0000256" key="16">
    <source>
        <dbReference type="ARBA" id="ARBA00038848"/>
    </source>
</evidence>
<dbReference type="InterPro" id="IPR052365">
    <property type="entry name" value="THEM4/THEM5_acyl-CoA_thioest"/>
</dbReference>
<dbReference type="PANTHER" id="PTHR12418:SF19">
    <property type="entry name" value="ACYL-COENZYME A THIOESTERASE THEM4"/>
    <property type="match status" value="1"/>
</dbReference>
<evidence type="ECO:0000256" key="17">
    <source>
        <dbReference type="ARBA" id="ARBA00040123"/>
    </source>
</evidence>
<dbReference type="EMBL" id="PDTV01000004">
    <property type="protein sequence ID" value="PIE83382.1"/>
    <property type="molecule type" value="Genomic_DNA"/>
</dbReference>
<evidence type="ECO:0000256" key="14">
    <source>
        <dbReference type="ARBA" id="ARBA00037002"/>
    </source>
</evidence>
<dbReference type="GO" id="GO:0016020">
    <property type="term" value="C:membrane"/>
    <property type="evidence" value="ECO:0007669"/>
    <property type="project" value="UniProtKB-SubCell"/>
</dbReference>
<dbReference type="SUPFAM" id="SSF54637">
    <property type="entry name" value="Thioesterase/thiol ester dehydrase-isomerase"/>
    <property type="match status" value="1"/>
</dbReference>
<comment type="similarity">
    <text evidence="15">Belongs to the THEM4/THEM5 thioesterase family.</text>
</comment>
<evidence type="ECO:0000313" key="25">
    <source>
        <dbReference type="EMBL" id="PIE83382.1"/>
    </source>
</evidence>
<evidence type="ECO:0000256" key="21">
    <source>
        <dbReference type="ARBA" id="ARBA00047969"/>
    </source>
</evidence>
<keyword evidence="9" id="KW-0809">Transit peptide</keyword>
<name>A0A2G6PFV8_9GAMM</name>
<organism evidence="25 26">
    <name type="scientific">Candidatus Contendibacter odensensis</name>
    <dbReference type="NCBI Taxonomy" id="1400860"/>
    <lineage>
        <taxon>Bacteria</taxon>
        <taxon>Pseudomonadati</taxon>
        <taxon>Pseudomonadota</taxon>
        <taxon>Gammaproteobacteria</taxon>
        <taxon>Candidatus Competibacteraceae</taxon>
        <taxon>Candidatus Contendibacter</taxon>
    </lineage>
</organism>
<dbReference type="Gene3D" id="3.10.129.10">
    <property type="entry name" value="Hotdog Thioesterase"/>
    <property type="match status" value="1"/>
</dbReference>
<dbReference type="Proteomes" id="UP000229278">
    <property type="component" value="Unassembled WGS sequence"/>
</dbReference>
<evidence type="ECO:0000256" key="19">
    <source>
        <dbReference type="ARBA" id="ARBA00047588"/>
    </source>
</evidence>
<keyword evidence="10" id="KW-0443">Lipid metabolism</keyword>
<evidence type="ECO:0000256" key="23">
    <source>
        <dbReference type="ARBA" id="ARBA00048180"/>
    </source>
</evidence>
<comment type="catalytic activity">
    <reaction evidence="20">
        <text>hexadecanoyl-CoA + H2O = hexadecanoate + CoA + H(+)</text>
        <dbReference type="Rhea" id="RHEA:16645"/>
        <dbReference type="ChEBI" id="CHEBI:7896"/>
        <dbReference type="ChEBI" id="CHEBI:15377"/>
        <dbReference type="ChEBI" id="CHEBI:15378"/>
        <dbReference type="ChEBI" id="CHEBI:57287"/>
        <dbReference type="ChEBI" id="CHEBI:57379"/>
        <dbReference type="EC" id="3.1.2.2"/>
    </reaction>
    <physiologicalReaction direction="left-to-right" evidence="20">
        <dbReference type="Rhea" id="RHEA:16646"/>
    </physiologicalReaction>
</comment>
<keyword evidence="5" id="KW-0963">Cytoplasm</keyword>
<evidence type="ECO:0000256" key="22">
    <source>
        <dbReference type="ARBA" id="ARBA00048074"/>
    </source>
</evidence>
<evidence type="ECO:0000256" key="4">
    <source>
        <dbReference type="ARBA" id="ARBA00022475"/>
    </source>
</evidence>
<feature type="domain" description="Thioesterase" evidence="24">
    <location>
        <begin position="54"/>
        <end position="134"/>
    </location>
</feature>
<comment type="catalytic activity">
    <reaction evidence="19">
        <text>octanoyl-CoA + H2O = octanoate + CoA + H(+)</text>
        <dbReference type="Rhea" id="RHEA:30143"/>
        <dbReference type="ChEBI" id="CHEBI:15377"/>
        <dbReference type="ChEBI" id="CHEBI:15378"/>
        <dbReference type="ChEBI" id="CHEBI:25646"/>
        <dbReference type="ChEBI" id="CHEBI:57287"/>
        <dbReference type="ChEBI" id="CHEBI:57386"/>
    </reaction>
    <physiologicalReaction direction="left-to-right" evidence="19">
        <dbReference type="Rhea" id="RHEA:30144"/>
    </physiologicalReaction>
</comment>
<evidence type="ECO:0000256" key="11">
    <source>
        <dbReference type="ARBA" id="ARBA00023136"/>
    </source>
</evidence>
<dbReference type="InterPro" id="IPR029069">
    <property type="entry name" value="HotDog_dom_sf"/>
</dbReference>
<evidence type="ECO:0000256" key="15">
    <source>
        <dbReference type="ARBA" id="ARBA00038456"/>
    </source>
</evidence>
<protein>
    <recommendedName>
        <fullName evidence="17">Acyl-coenzyme A thioesterase THEM4</fullName>
        <ecNumber evidence="16">3.1.2.2</ecNumber>
    </recommendedName>
    <alternativeName>
        <fullName evidence="18">Thioesterase superfamily member 4</fullName>
    </alternativeName>
</protein>
<proteinExistence type="inferred from homology"/>
<keyword evidence="7" id="KW-0378">Hydrolase</keyword>
<keyword evidence="8" id="KW-0276">Fatty acid metabolism</keyword>
<evidence type="ECO:0000256" key="20">
    <source>
        <dbReference type="ARBA" id="ARBA00047734"/>
    </source>
</evidence>
<dbReference type="CDD" id="cd03443">
    <property type="entry name" value="PaaI_thioesterase"/>
    <property type="match status" value="1"/>
</dbReference>